<feature type="region of interest" description="Disordered" evidence="11">
    <location>
        <begin position="613"/>
        <end position="650"/>
    </location>
</feature>
<dbReference type="PANTHER" id="PTHR31576">
    <property type="entry name" value="TATA BOX-BINDING PROTEIN-ASSOCIATED FACTOR RNA POLYMERASE I SUBUNIT B"/>
    <property type="match status" value="1"/>
</dbReference>
<keyword evidence="8" id="KW-0804">Transcription</keyword>
<dbReference type="PROSITE" id="PS50089">
    <property type="entry name" value="ZF_RING_2"/>
    <property type="match status" value="1"/>
</dbReference>
<evidence type="ECO:0000256" key="5">
    <source>
        <dbReference type="ARBA" id="ARBA00022833"/>
    </source>
</evidence>
<gene>
    <name evidence="14" type="ORF">HU200_062810</name>
</gene>
<evidence type="ECO:0000256" key="2">
    <source>
        <dbReference type="ARBA" id="ARBA00006899"/>
    </source>
</evidence>
<dbReference type="SMART" id="SM00184">
    <property type="entry name" value="RING"/>
    <property type="match status" value="1"/>
</dbReference>
<dbReference type="GO" id="GO:0001164">
    <property type="term" value="F:RNA polymerase I core promoter sequence-specific DNA binding"/>
    <property type="evidence" value="ECO:0007669"/>
    <property type="project" value="InterPro"/>
</dbReference>
<evidence type="ECO:0000256" key="3">
    <source>
        <dbReference type="ARBA" id="ARBA00022723"/>
    </source>
</evidence>
<keyword evidence="6" id="KW-0805">Transcription regulation</keyword>
<dbReference type="Gene3D" id="3.30.40.10">
    <property type="entry name" value="Zinc/RING finger domain, C3HC4 (zinc finger)"/>
    <property type="match status" value="1"/>
</dbReference>
<evidence type="ECO:0000313" key="14">
    <source>
        <dbReference type="EMBL" id="KAF8652477.1"/>
    </source>
</evidence>
<dbReference type="InterPro" id="IPR013083">
    <property type="entry name" value="Znf_RING/FYVE/PHD"/>
</dbReference>
<evidence type="ECO:0000256" key="11">
    <source>
        <dbReference type="SAM" id="MobiDB-lite"/>
    </source>
</evidence>
<evidence type="ECO:0000256" key="8">
    <source>
        <dbReference type="ARBA" id="ARBA00023163"/>
    </source>
</evidence>
<dbReference type="Pfam" id="PF13639">
    <property type="entry name" value="zf-RING_2"/>
    <property type="match status" value="1"/>
</dbReference>
<feature type="region of interest" description="Disordered" evidence="11">
    <location>
        <begin position="201"/>
        <end position="220"/>
    </location>
</feature>
<keyword evidence="3" id="KW-0479">Metal-binding</keyword>
<comment type="similarity">
    <text evidence="2">Belongs to the RRN7/TAF1B family.</text>
</comment>
<keyword evidence="7" id="KW-0238">DNA-binding</keyword>
<dbReference type="InterPro" id="IPR001841">
    <property type="entry name" value="Znf_RING"/>
</dbReference>
<dbReference type="SMART" id="SM01197">
    <property type="entry name" value="FANCL_C"/>
    <property type="match status" value="1"/>
</dbReference>
<comment type="caution">
    <text evidence="14">The sequence shown here is derived from an EMBL/GenBank/DDBJ whole genome shotgun (WGS) entry which is preliminary data.</text>
</comment>
<comment type="subcellular location">
    <subcellularLocation>
        <location evidence="1">Nucleus</location>
        <location evidence="1">Nucleolus</location>
    </subcellularLocation>
</comment>
<reference evidence="14" key="1">
    <citation type="submission" date="2020-07" db="EMBL/GenBank/DDBJ databases">
        <title>Genome sequence and genetic diversity analysis of an under-domesticated orphan crop, white fonio (Digitaria exilis).</title>
        <authorList>
            <person name="Bennetzen J.L."/>
            <person name="Chen S."/>
            <person name="Ma X."/>
            <person name="Wang X."/>
            <person name="Yssel A.E.J."/>
            <person name="Chaluvadi S.R."/>
            <person name="Johnson M."/>
            <person name="Gangashetty P."/>
            <person name="Hamidou F."/>
            <person name="Sanogo M.D."/>
            <person name="Zwaenepoel A."/>
            <person name="Wallace J."/>
            <person name="Van De Peer Y."/>
            <person name="Van Deynze A."/>
        </authorList>
    </citation>
    <scope>NUCLEOTIDE SEQUENCE</scope>
    <source>
        <tissue evidence="14">Leaves</tissue>
    </source>
</reference>
<feature type="transmembrane region" description="Helical" evidence="12">
    <location>
        <begin position="821"/>
        <end position="841"/>
    </location>
</feature>
<dbReference type="SUPFAM" id="SSF57850">
    <property type="entry name" value="RING/U-box"/>
    <property type="match status" value="1"/>
</dbReference>
<keyword evidence="9" id="KW-0539">Nucleus</keyword>
<dbReference type="OrthoDB" id="10069252at2759"/>
<sequence>MDYNPGGASPDPYGGGGGGSIHLVCENCMLGDDYSADDAEDGLFTCRNCSVVHATQATAADPHDFLATGDISVRRVATQPKPKLGTQTPAPYPRTPHATAGRAPAAAAGFDDFAEPSEPRDFAPAAGAWGAPEDLAARVRWRYVRGLQVILQRQLEVLVERHRVGALVCGVAGTVWLRWVAASKVFDEMWARQVIAEHEAAGREKRPGSGDNNKPDKVKLECDDDIVPRQKDTRRVEFAFLRSLRMLLPVYSTLAVCFLSCHIAREAVLPSDIYRWAMEAKIPYLAAFTEADRLLGSSLQLQGCPLDARQLFRPVRVIGAWQLEAAAGSIAQRIGLRLPSVNFYAIAERCLKDLSLPVDKILPHACRIYEWALPAELWLSSNPARVPTRVCVMAILVVTLRIMYNINGQGIWEKICEEGSDPDANLPTLSKLDDTNSKEFGMRELLCAVAAAYDKINVVHDYSNDLRSYLKYCKEVIFTGVTVSTEEEHLIDIFWDMYKAREDDNPKEHVKSQSQGHDAMQILKSEMQDHGFHYMPPRKARKSDGYLRYRRRRLSGGFIDVAHADYYMLLRSFAKLAEVNVRIMHISVLKLERRLACIEDRIERSLNTLKNLSSSSKDELSLRSRPRTATGRRAISKRPNSPPPPPIHPHRHRLRLRLHAARLLYATSPERTKATATPTALRLPPAPPYIAAEVCPSAPRARSDASLRPRFSSLPNPSSRPIVVLHLFPQVPGENLEGSAATAASRSFSASLSPPPLMYEFTHLFRISREPWSNHFCFPLVDMLPGSIAPPTPSVLIGSVSPFVPSPLPSDPHSSSISSSIAIILVIVITTVTITACIVILRRGCHRRRLSCSSLSPRRSLSPMASAYSSSAEFGMRSSASKDSGTASTTSSLAHSAEGKMKGADLVGSSPVSAVMKMCGVDTLVPSAPSLPEVELLILELLSLPAVPLPGRSTHCIICEREFLPTDVLLVLPVCSHVFHQSCVVKWLRCPTTPSRCPFCYASITIPSPDKTKVVPTFCSDEYDIESQMLVPSPPGEDVAGAVGGYHGWFRSSLDRLSGSWRGCTSNHAAAVVVPVSSRRTTGSPSHGSSGRLGNCLDRANTQKLLPDTVGEEMPGAVRGSVGWLRSLATLSGSWTGHFSSSDEMQLPVTSRHVTETLASSGNSITDSSWSSRWDLEAATPTPERTSFYEYARWFFRSSGK</sequence>
<keyword evidence="12" id="KW-0812">Transmembrane</keyword>
<evidence type="ECO:0000256" key="4">
    <source>
        <dbReference type="ARBA" id="ARBA00022771"/>
    </source>
</evidence>
<keyword evidence="4 10" id="KW-0863">Zinc-finger</keyword>
<dbReference type="Pfam" id="PF20644">
    <property type="entry name" value="Rrn7_cyclin_N"/>
    <property type="match status" value="1"/>
</dbReference>
<protein>
    <recommendedName>
        <fullName evidence="13">RING-type domain-containing protein</fullName>
    </recommendedName>
</protein>
<dbReference type="Proteomes" id="UP000636709">
    <property type="component" value="Unassembled WGS sequence"/>
</dbReference>
<organism evidence="14 15">
    <name type="scientific">Digitaria exilis</name>
    <dbReference type="NCBI Taxonomy" id="1010633"/>
    <lineage>
        <taxon>Eukaryota</taxon>
        <taxon>Viridiplantae</taxon>
        <taxon>Streptophyta</taxon>
        <taxon>Embryophyta</taxon>
        <taxon>Tracheophyta</taxon>
        <taxon>Spermatophyta</taxon>
        <taxon>Magnoliopsida</taxon>
        <taxon>Liliopsida</taxon>
        <taxon>Poales</taxon>
        <taxon>Poaceae</taxon>
        <taxon>PACMAD clade</taxon>
        <taxon>Panicoideae</taxon>
        <taxon>Panicodae</taxon>
        <taxon>Paniceae</taxon>
        <taxon>Anthephorinae</taxon>
        <taxon>Digitaria</taxon>
    </lineage>
</organism>
<dbReference type="GO" id="GO:0008270">
    <property type="term" value="F:zinc ion binding"/>
    <property type="evidence" value="ECO:0007669"/>
    <property type="project" value="UniProtKB-KW"/>
</dbReference>
<evidence type="ECO:0000256" key="7">
    <source>
        <dbReference type="ARBA" id="ARBA00023125"/>
    </source>
</evidence>
<dbReference type="PANTHER" id="PTHR31576:SF2">
    <property type="entry name" value="TATA BOX-BINDING PROTEIN-ASSOCIATED FACTOR RNA POLYMERASE I SUBUNIT B"/>
    <property type="match status" value="1"/>
</dbReference>
<feature type="domain" description="RING-type" evidence="13">
    <location>
        <begin position="956"/>
        <end position="1000"/>
    </location>
</feature>
<keyword evidence="12" id="KW-1133">Transmembrane helix</keyword>
<evidence type="ECO:0000313" key="15">
    <source>
        <dbReference type="Proteomes" id="UP000636709"/>
    </source>
</evidence>
<keyword evidence="12" id="KW-0472">Membrane</keyword>
<proteinExistence type="inferred from homology"/>
<keyword evidence="5" id="KW-0862">Zinc</keyword>
<evidence type="ECO:0000256" key="12">
    <source>
        <dbReference type="SAM" id="Phobius"/>
    </source>
</evidence>
<dbReference type="AlphaFoldDB" id="A0A835A8F1"/>
<evidence type="ECO:0000256" key="10">
    <source>
        <dbReference type="PROSITE-ProRule" id="PRU00175"/>
    </source>
</evidence>
<feature type="region of interest" description="Disordered" evidence="11">
    <location>
        <begin position="78"/>
        <end position="103"/>
    </location>
</feature>
<dbReference type="GO" id="GO:0042790">
    <property type="term" value="P:nucleolar large rRNA transcription by RNA polymerase I"/>
    <property type="evidence" value="ECO:0007669"/>
    <property type="project" value="TreeGrafter"/>
</dbReference>
<dbReference type="CDD" id="cd16448">
    <property type="entry name" value="RING-H2"/>
    <property type="match status" value="1"/>
</dbReference>
<keyword evidence="15" id="KW-1185">Reference proteome</keyword>
<dbReference type="EMBL" id="JACEFO010002656">
    <property type="protein sequence ID" value="KAF8652477.1"/>
    <property type="molecule type" value="Genomic_DNA"/>
</dbReference>
<evidence type="ECO:0000256" key="9">
    <source>
        <dbReference type="ARBA" id="ARBA00023242"/>
    </source>
</evidence>
<evidence type="ECO:0000259" key="13">
    <source>
        <dbReference type="PROSITE" id="PS50089"/>
    </source>
</evidence>
<name>A0A835A8F1_9POAL</name>
<evidence type="ECO:0000256" key="1">
    <source>
        <dbReference type="ARBA" id="ARBA00004604"/>
    </source>
</evidence>
<dbReference type="GO" id="GO:0070860">
    <property type="term" value="C:RNA polymerase I core factor complex"/>
    <property type="evidence" value="ECO:0007669"/>
    <property type="project" value="InterPro"/>
</dbReference>
<accession>A0A835A8F1</accession>
<dbReference type="InterPro" id="IPR033599">
    <property type="entry name" value="TAF1B/Rrn7"/>
</dbReference>
<dbReference type="InterPro" id="IPR048540">
    <property type="entry name" value="Rrn7_cyclin_N"/>
</dbReference>
<evidence type="ECO:0000256" key="6">
    <source>
        <dbReference type="ARBA" id="ARBA00023015"/>
    </source>
</evidence>